<dbReference type="Proteomes" id="UP000031866">
    <property type="component" value="Chromosome"/>
</dbReference>
<dbReference type="Pfam" id="PF00672">
    <property type="entry name" value="HAMP"/>
    <property type="match status" value="1"/>
</dbReference>
<evidence type="ECO:0000256" key="6">
    <source>
        <dbReference type="ARBA" id="ARBA00023136"/>
    </source>
</evidence>
<comment type="similarity">
    <text evidence="8">Belongs to the methyl-accepting chemotaxis (MCP) protein family.</text>
</comment>
<dbReference type="InterPro" id="IPR003660">
    <property type="entry name" value="HAMP_dom"/>
</dbReference>
<evidence type="ECO:0000256" key="9">
    <source>
        <dbReference type="PROSITE-ProRule" id="PRU00284"/>
    </source>
</evidence>
<dbReference type="OrthoDB" id="9762005at2"/>
<evidence type="ECO:0000256" key="4">
    <source>
        <dbReference type="ARBA" id="ARBA00022692"/>
    </source>
</evidence>
<keyword evidence="4 10" id="KW-0812">Transmembrane</keyword>
<evidence type="ECO:0000313" key="13">
    <source>
        <dbReference type="EMBL" id="AJG99090.1"/>
    </source>
</evidence>
<feature type="transmembrane region" description="Helical" evidence="10">
    <location>
        <begin position="12"/>
        <end position="32"/>
    </location>
</feature>
<dbReference type="InterPro" id="IPR033479">
    <property type="entry name" value="dCache_1"/>
</dbReference>
<dbReference type="PROSITE" id="PS50885">
    <property type="entry name" value="HAMP"/>
    <property type="match status" value="1"/>
</dbReference>
<dbReference type="InterPro" id="IPR029151">
    <property type="entry name" value="Sensor-like_sf"/>
</dbReference>
<evidence type="ECO:0000256" key="8">
    <source>
        <dbReference type="ARBA" id="ARBA00029447"/>
    </source>
</evidence>
<name>A0A0B5QDP5_CLOBE</name>
<evidence type="ECO:0000256" key="5">
    <source>
        <dbReference type="ARBA" id="ARBA00022989"/>
    </source>
</evidence>
<dbReference type="PROSITE" id="PS50111">
    <property type="entry name" value="CHEMOTAXIS_TRANSDUC_2"/>
    <property type="match status" value="1"/>
</dbReference>
<evidence type="ECO:0000256" key="7">
    <source>
        <dbReference type="ARBA" id="ARBA00023224"/>
    </source>
</evidence>
<dbReference type="Gene3D" id="6.10.340.10">
    <property type="match status" value="1"/>
</dbReference>
<dbReference type="GO" id="GO:0005886">
    <property type="term" value="C:plasma membrane"/>
    <property type="evidence" value="ECO:0007669"/>
    <property type="project" value="UniProtKB-SubCell"/>
</dbReference>
<dbReference type="CDD" id="cd06225">
    <property type="entry name" value="HAMP"/>
    <property type="match status" value="1"/>
</dbReference>
<dbReference type="KEGG" id="cbei:LF65_02508"/>
<evidence type="ECO:0000259" key="11">
    <source>
        <dbReference type="PROSITE" id="PS50111"/>
    </source>
</evidence>
<accession>A0A0B5QDP5</accession>
<keyword evidence="3" id="KW-0145">Chemotaxis</keyword>
<evidence type="ECO:0000256" key="10">
    <source>
        <dbReference type="SAM" id="Phobius"/>
    </source>
</evidence>
<dbReference type="Gene3D" id="1.10.287.950">
    <property type="entry name" value="Methyl-accepting chemotaxis protein"/>
    <property type="match status" value="1"/>
</dbReference>
<evidence type="ECO:0000256" key="3">
    <source>
        <dbReference type="ARBA" id="ARBA00022500"/>
    </source>
</evidence>
<feature type="transmembrane region" description="Helical" evidence="10">
    <location>
        <begin position="317"/>
        <end position="340"/>
    </location>
</feature>
<dbReference type="GO" id="GO:0007165">
    <property type="term" value="P:signal transduction"/>
    <property type="evidence" value="ECO:0007669"/>
    <property type="project" value="UniProtKB-KW"/>
</dbReference>
<organism evidence="13 14">
    <name type="scientific">Clostridium beijerinckii</name>
    <name type="common">Clostridium MP</name>
    <dbReference type="NCBI Taxonomy" id="1520"/>
    <lineage>
        <taxon>Bacteria</taxon>
        <taxon>Bacillati</taxon>
        <taxon>Bacillota</taxon>
        <taxon>Clostridia</taxon>
        <taxon>Eubacteriales</taxon>
        <taxon>Clostridiaceae</taxon>
        <taxon>Clostridium</taxon>
    </lineage>
</organism>
<dbReference type="AlphaFoldDB" id="A0A0B5QDP5"/>
<dbReference type="GO" id="GO:0006935">
    <property type="term" value="P:chemotaxis"/>
    <property type="evidence" value="ECO:0007669"/>
    <property type="project" value="UniProtKB-KW"/>
</dbReference>
<dbReference type="Pfam" id="PF02743">
    <property type="entry name" value="dCache_1"/>
    <property type="match status" value="1"/>
</dbReference>
<evidence type="ECO:0000256" key="2">
    <source>
        <dbReference type="ARBA" id="ARBA00022475"/>
    </source>
</evidence>
<dbReference type="SUPFAM" id="SSF58104">
    <property type="entry name" value="Methyl-accepting chemotaxis protein (MCP) signaling domain"/>
    <property type="match status" value="1"/>
</dbReference>
<evidence type="ECO:0000256" key="1">
    <source>
        <dbReference type="ARBA" id="ARBA00004651"/>
    </source>
</evidence>
<feature type="domain" description="HAMP" evidence="12">
    <location>
        <begin position="341"/>
        <end position="396"/>
    </location>
</feature>
<dbReference type="CDD" id="cd12913">
    <property type="entry name" value="PDC1_MCP_like"/>
    <property type="match status" value="1"/>
</dbReference>
<feature type="domain" description="Methyl-accepting transducer" evidence="11">
    <location>
        <begin position="415"/>
        <end position="666"/>
    </location>
</feature>
<comment type="subcellular location">
    <subcellularLocation>
        <location evidence="1">Cell membrane</location>
        <topology evidence="1">Multi-pass membrane protein</topology>
    </subcellularLocation>
</comment>
<gene>
    <name evidence="13" type="ORF">LF65_02508</name>
</gene>
<keyword evidence="5 10" id="KW-1133">Transmembrane helix</keyword>
<proteinExistence type="inferred from homology"/>
<dbReference type="EMBL" id="CP010086">
    <property type="protein sequence ID" value="AJG99090.1"/>
    <property type="molecule type" value="Genomic_DNA"/>
</dbReference>
<keyword evidence="6 10" id="KW-0472">Membrane</keyword>
<reference evidence="14" key="1">
    <citation type="submission" date="2014-12" db="EMBL/GenBank/DDBJ databases">
        <title>Genome sequence of Clostridium beijerinckii strain 59B.</title>
        <authorList>
            <person name="Little G.T."/>
            <person name="Minton N.P."/>
        </authorList>
    </citation>
    <scope>NUCLEOTIDE SEQUENCE [LARGE SCALE GENOMIC DNA]</scope>
    <source>
        <strain evidence="14">59B</strain>
    </source>
</reference>
<evidence type="ECO:0000313" key="14">
    <source>
        <dbReference type="Proteomes" id="UP000031866"/>
    </source>
</evidence>
<sequence>MIKKFNLGTKISIIIGSIILVCYIGVFASILVQIKSKSIMDSETLAKEISLSYAAQITSNFEKLETIGKDLRGALTNEIKLNSQNRDLVIEIQKEILKTDPEIFGVTVAFEANAFDGRDDYYKGRKEFAEDGKFIPYASRNGDQTVVLPAYDDQTDMTWYNKPKELKGTYITEPTVYTVNGQDISMVSLAMPILDDSGKFLGVISIDYKLDTLEKLVLEKTPLGGTVELISNQGIYVASGEDPSLKMKDAKQNNATWEKVISETSQGKEFYTYGTSLKKGQEVLMVADPVNLENTKTNWILCSQIPKEKTLESYNKIFNVILISAVLSLLIVIAVIHIVIKRMTKGIRYAEEQMELLAKGDLTVEVDKKYVDREDEIGKMFKSINEMQKSLRNIITGVKGECNVVLDSINFTQDNIVDLNNQISDVSATTEELSASMEETAASTEEVNASSVNMKSIIKTMESRVGSGEVTAKEIEERAKKLKSDALQSREQSSSITLKMQESLSVAVEKSKAVDKINELTVRILEITEQTNLLALNAAIESARAGEAGKGFAVVADEIRKLAENSKETTMEIQQINKEVVMAVNDLKGTSNEVINFIGTQVMKDYDKLVDTGEQYRNDAIVFNELVSTIGEISDELINSTEDIITAINEVAEATNEGATGTTLIANKSNEVVNLTEEVVEQTHKTKECADKLLEAVSIFKI</sequence>
<evidence type="ECO:0000259" key="12">
    <source>
        <dbReference type="PROSITE" id="PS50885"/>
    </source>
</evidence>
<dbReference type="InterPro" id="IPR004089">
    <property type="entry name" value="MCPsignal_dom"/>
</dbReference>
<dbReference type="SMART" id="SM00283">
    <property type="entry name" value="MA"/>
    <property type="match status" value="1"/>
</dbReference>
<dbReference type="SMART" id="SM00304">
    <property type="entry name" value="HAMP"/>
    <property type="match status" value="1"/>
</dbReference>
<dbReference type="PANTHER" id="PTHR32089:SF112">
    <property type="entry name" value="LYSOZYME-LIKE PROTEIN-RELATED"/>
    <property type="match status" value="1"/>
</dbReference>
<dbReference type="Gene3D" id="3.30.450.20">
    <property type="entry name" value="PAS domain"/>
    <property type="match status" value="2"/>
</dbReference>
<protein>
    <submittedName>
        <fullName evidence="13">Chemotaxis protein</fullName>
    </submittedName>
</protein>
<keyword evidence="7 9" id="KW-0807">Transducer</keyword>
<dbReference type="Pfam" id="PF00015">
    <property type="entry name" value="MCPsignal"/>
    <property type="match status" value="1"/>
</dbReference>
<dbReference type="SUPFAM" id="SSF103190">
    <property type="entry name" value="Sensory domain-like"/>
    <property type="match status" value="1"/>
</dbReference>
<dbReference type="STRING" id="1520.LF65_02508"/>
<dbReference type="RefSeq" id="WP_041896374.1">
    <property type="nucleotide sequence ID" value="NZ_CP010086.2"/>
</dbReference>
<dbReference type="PANTHER" id="PTHR32089">
    <property type="entry name" value="METHYL-ACCEPTING CHEMOTAXIS PROTEIN MCPB"/>
    <property type="match status" value="1"/>
</dbReference>
<keyword evidence="2" id="KW-1003">Cell membrane</keyword>